<evidence type="ECO:0000256" key="3">
    <source>
        <dbReference type="ARBA" id="ARBA00039784"/>
    </source>
</evidence>
<dbReference type="GO" id="GO:0003735">
    <property type="term" value="F:structural constituent of ribosome"/>
    <property type="evidence" value="ECO:0007669"/>
    <property type="project" value="InterPro"/>
</dbReference>
<dbReference type="GO" id="GO:0042273">
    <property type="term" value="P:ribosomal large subunit biogenesis"/>
    <property type="evidence" value="ECO:0007669"/>
    <property type="project" value="TreeGrafter"/>
</dbReference>
<comment type="subunit">
    <text evidence="5">Associated with nucleolar and cytoplasmic pre-60S particles. At the end of biogenesis it dissociates from cytoplasmic pre-60S particles and is likely to be exchanged for its ribosomal homolog, RPL24.</text>
</comment>
<comment type="function">
    <text evidence="2">Involved in the biogenesis of the 60S ribosomal subunit. Ensures the docking of GTPBP4/NOG1 to pre-60S particles.</text>
</comment>
<dbReference type="InterPro" id="IPR000988">
    <property type="entry name" value="Ribosomal_eL24-rel_N"/>
</dbReference>
<dbReference type="GO" id="GO:0005730">
    <property type="term" value="C:nucleolus"/>
    <property type="evidence" value="ECO:0007669"/>
    <property type="project" value="TreeGrafter"/>
</dbReference>
<comment type="caution">
    <text evidence="7">The sequence shown here is derived from an EMBL/GenBank/DDBJ whole genome shotgun (WGS) entry which is preliminary data.</text>
</comment>
<evidence type="ECO:0000256" key="4">
    <source>
        <dbReference type="ARBA" id="ARBA00042993"/>
    </source>
</evidence>
<gene>
    <name evidence="7" type="ORF">A6R68_13249</name>
</gene>
<sequence length="64" mass="7291">FIHSMMFIHNDGNVFGFCKFKCHKNFKASIIGKVKWAKALRRRAGKELAMGSSFECEIRNGPAK</sequence>
<dbReference type="OrthoDB" id="10262490at2759"/>
<feature type="non-terminal residue" evidence="7">
    <location>
        <position position="64"/>
    </location>
</feature>
<dbReference type="PANTHER" id="PTHR10792:SF8">
    <property type="entry name" value="RIBOSOME BIOGENESIS PROTEIN RLP24-RELATED"/>
    <property type="match status" value="1"/>
</dbReference>
<dbReference type="PANTHER" id="PTHR10792">
    <property type="entry name" value="60S RIBOSOMAL PROTEIN L24"/>
    <property type="match status" value="1"/>
</dbReference>
<evidence type="ECO:0000256" key="5">
    <source>
        <dbReference type="ARBA" id="ARBA00047058"/>
    </source>
</evidence>
<protein>
    <recommendedName>
        <fullName evidence="3">Probable ribosome biogenesis protein RLP24</fullName>
    </recommendedName>
    <alternativeName>
        <fullName evidence="4">Ribosomal L24 domain-containing protein 1</fullName>
    </alternativeName>
</protein>
<proteinExistence type="inferred from homology"/>
<evidence type="ECO:0000256" key="2">
    <source>
        <dbReference type="ARBA" id="ARBA00037035"/>
    </source>
</evidence>
<evidence type="ECO:0000256" key="1">
    <source>
        <dbReference type="ARBA" id="ARBA00005647"/>
    </source>
</evidence>
<organism evidence="7 8">
    <name type="scientific">Neotoma lepida</name>
    <name type="common">Desert woodrat</name>
    <dbReference type="NCBI Taxonomy" id="56216"/>
    <lineage>
        <taxon>Eukaryota</taxon>
        <taxon>Metazoa</taxon>
        <taxon>Chordata</taxon>
        <taxon>Craniata</taxon>
        <taxon>Vertebrata</taxon>
        <taxon>Euteleostomi</taxon>
        <taxon>Mammalia</taxon>
        <taxon>Eutheria</taxon>
        <taxon>Euarchontoglires</taxon>
        <taxon>Glires</taxon>
        <taxon>Rodentia</taxon>
        <taxon>Myomorpha</taxon>
        <taxon>Muroidea</taxon>
        <taxon>Cricetidae</taxon>
        <taxon>Neotominae</taxon>
        <taxon>Neotoma</taxon>
    </lineage>
</organism>
<evidence type="ECO:0000313" key="8">
    <source>
        <dbReference type="Proteomes" id="UP000092124"/>
    </source>
</evidence>
<feature type="domain" description="Large ribosomal subunit protein eL24-related N-terminal" evidence="6">
    <location>
        <begin position="5"/>
        <end position="48"/>
    </location>
</feature>
<comment type="similarity">
    <text evidence="1">Belongs to the eukaryotic ribosomal protein eL24 family.</text>
</comment>
<dbReference type="Gene3D" id="2.30.170.20">
    <property type="entry name" value="Ribosomal protein L24e"/>
    <property type="match status" value="1"/>
</dbReference>
<reference evidence="7 8" key="1">
    <citation type="submission" date="2016-06" db="EMBL/GenBank/DDBJ databases">
        <title>The Draft Genome Sequence and Annotation of the Desert Woodrat Neotoma lepida.</title>
        <authorList>
            <person name="Campbell M."/>
            <person name="Oakeson K.F."/>
            <person name="Yandell M."/>
            <person name="Halpert J.R."/>
            <person name="Dearing D."/>
        </authorList>
    </citation>
    <scope>NUCLEOTIDE SEQUENCE [LARGE SCALE GENOMIC DNA]</scope>
    <source>
        <strain evidence="7">417</strain>
        <tissue evidence="7">Liver</tissue>
    </source>
</reference>
<dbReference type="InterPro" id="IPR038630">
    <property type="entry name" value="L24e/L24_sf"/>
</dbReference>
<keyword evidence="8" id="KW-1185">Reference proteome</keyword>
<evidence type="ECO:0000313" key="7">
    <source>
        <dbReference type="EMBL" id="OBS72171.1"/>
    </source>
</evidence>
<dbReference type="EMBL" id="LZPO01055167">
    <property type="protein sequence ID" value="OBS72171.1"/>
    <property type="molecule type" value="Genomic_DNA"/>
</dbReference>
<dbReference type="STRING" id="56216.A0A1A6H1B4"/>
<dbReference type="Proteomes" id="UP000092124">
    <property type="component" value="Unassembled WGS sequence"/>
</dbReference>
<dbReference type="AlphaFoldDB" id="A0A1A6H1B4"/>
<name>A0A1A6H1B4_NEOLE</name>
<feature type="non-terminal residue" evidence="7">
    <location>
        <position position="1"/>
    </location>
</feature>
<evidence type="ECO:0000259" key="6">
    <source>
        <dbReference type="Pfam" id="PF01246"/>
    </source>
</evidence>
<accession>A0A1A6H1B4</accession>
<dbReference type="Pfam" id="PF01246">
    <property type="entry name" value="Ribosomal_L24e"/>
    <property type="match status" value="1"/>
</dbReference>
<dbReference type="InterPro" id="IPR056366">
    <property type="entry name" value="Ribosomal_eL24"/>
</dbReference>